<dbReference type="Proteomes" id="UP000653472">
    <property type="component" value="Unassembled WGS sequence"/>
</dbReference>
<dbReference type="EMBL" id="JAAVXB010000006">
    <property type="protein sequence ID" value="NKF23144.1"/>
    <property type="molecule type" value="Genomic_DNA"/>
</dbReference>
<dbReference type="RefSeq" id="WP_168148464.1">
    <property type="nucleotide sequence ID" value="NZ_JAAVXB010000006.1"/>
</dbReference>
<evidence type="ECO:0000256" key="4">
    <source>
        <dbReference type="ARBA" id="ARBA00022448"/>
    </source>
</evidence>
<dbReference type="GO" id="GO:0005886">
    <property type="term" value="C:plasma membrane"/>
    <property type="evidence" value="ECO:0007669"/>
    <property type="project" value="UniProtKB-SubCell"/>
</dbReference>
<evidence type="ECO:0000256" key="3">
    <source>
        <dbReference type="ARBA" id="ARBA00021563"/>
    </source>
</evidence>
<keyword evidence="8" id="KW-0653">Protein transport</keyword>
<proteinExistence type="inferred from homology"/>
<name>A0A969WAW6_9GAMM</name>
<evidence type="ECO:0000313" key="11">
    <source>
        <dbReference type="EMBL" id="NKF23144.1"/>
    </source>
</evidence>
<dbReference type="GO" id="GO:0015627">
    <property type="term" value="C:type II protein secretion system complex"/>
    <property type="evidence" value="ECO:0007669"/>
    <property type="project" value="InterPro"/>
</dbReference>
<keyword evidence="5" id="KW-1003">Cell membrane</keyword>
<evidence type="ECO:0000256" key="2">
    <source>
        <dbReference type="ARBA" id="ARBA00007208"/>
    </source>
</evidence>
<comment type="similarity">
    <text evidence="2">Belongs to the GSP N family.</text>
</comment>
<evidence type="ECO:0000256" key="6">
    <source>
        <dbReference type="ARBA" id="ARBA00022519"/>
    </source>
</evidence>
<gene>
    <name evidence="11" type="ORF">G7Y82_12525</name>
</gene>
<comment type="caution">
    <text evidence="11">The sequence shown here is derived from an EMBL/GenBank/DDBJ whole genome shotgun (WGS) entry which is preliminary data.</text>
</comment>
<comment type="subcellular location">
    <subcellularLocation>
        <location evidence="1">Cell inner membrane</location>
    </subcellularLocation>
</comment>
<evidence type="ECO:0000256" key="5">
    <source>
        <dbReference type="ARBA" id="ARBA00022475"/>
    </source>
</evidence>
<keyword evidence="12" id="KW-1185">Reference proteome</keyword>
<dbReference type="Pfam" id="PF01203">
    <property type="entry name" value="T2SSN"/>
    <property type="match status" value="1"/>
</dbReference>
<dbReference type="InterPro" id="IPR022792">
    <property type="entry name" value="T2SS_protein-GspN"/>
</dbReference>
<evidence type="ECO:0000256" key="8">
    <source>
        <dbReference type="ARBA" id="ARBA00022927"/>
    </source>
</evidence>
<evidence type="ECO:0000256" key="9">
    <source>
        <dbReference type="ARBA" id="ARBA00023136"/>
    </source>
</evidence>
<dbReference type="GO" id="GO:0015628">
    <property type="term" value="P:protein secretion by the type II secretion system"/>
    <property type="evidence" value="ECO:0007669"/>
    <property type="project" value="InterPro"/>
</dbReference>
<organism evidence="11 12">
    <name type="scientific">Solimonas marina</name>
    <dbReference type="NCBI Taxonomy" id="2714601"/>
    <lineage>
        <taxon>Bacteria</taxon>
        <taxon>Pseudomonadati</taxon>
        <taxon>Pseudomonadota</taxon>
        <taxon>Gammaproteobacteria</taxon>
        <taxon>Nevskiales</taxon>
        <taxon>Nevskiaceae</taxon>
        <taxon>Solimonas</taxon>
    </lineage>
</organism>
<keyword evidence="4" id="KW-0813">Transport</keyword>
<protein>
    <recommendedName>
        <fullName evidence="3">Type II secretion system protein N</fullName>
    </recommendedName>
    <alternativeName>
        <fullName evidence="10">General secretion pathway protein N</fullName>
    </alternativeName>
</protein>
<sequence length="250" mass="26460">MRKYYLIAAALTFVAGLILLAPAATLYGWIAPRLGGQVALAGVTGTVHEGDAAAVMVGGSPLLQDLHWHLSIGELLLGRLGVDLDSRGAVTLSGHVSRGFGALRASNLLVSSGLKPLLAVAGQAYAPIDGQASLDLKHLKLLGNWPSDADGTLRVQNLAWTLARDPLVLGDYQADIQRDGNDIVALVHTLGGPLDVNGDARAKSDHSYELHLQLRAKPDAPPLIVNLLHSLGQPDPQGYYHLRQQGKLQP</sequence>
<evidence type="ECO:0000256" key="1">
    <source>
        <dbReference type="ARBA" id="ARBA00004533"/>
    </source>
</evidence>
<evidence type="ECO:0000256" key="7">
    <source>
        <dbReference type="ARBA" id="ARBA00022692"/>
    </source>
</evidence>
<dbReference type="AlphaFoldDB" id="A0A969WAW6"/>
<keyword evidence="7" id="KW-0812">Transmembrane</keyword>
<evidence type="ECO:0000256" key="10">
    <source>
        <dbReference type="ARBA" id="ARBA00030772"/>
    </source>
</evidence>
<keyword evidence="9" id="KW-0472">Membrane</keyword>
<keyword evidence="6" id="KW-0997">Cell inner membrane</keyword>
<accession>A0A969WAW6</accession>
<evidence type="ECO:0000313" key="12">
    <source>
        <dbReference type="Proteomes" id="UP000653472"/>
    </source>
</evidence>
<reference evidence="11" key="1">
    <citation type="submission" date="2020-03" db="EMBL/GenBank/DDBJ databases">
        <title>Solimonas marina sp. nov., isolated from deep seawater of the Pacific Ocean.</title>
        <authorList>
            <person name="Liu X."/>
            <person name="Lai Q."/>
            <person name="Sun F."/>
            <person name="Gai Y."/>
            <person name="Li G."/>
            <person name="Shao Z."/>
        </authorList>
    </citation>
    <scope>NUCLEOTIDE SEQUENCE</scope>
    <source>
        <strain evidence="11">C16B3</strain>
    </source>
</reference>